<evidence type="ECO:0000256" key="2">
    <source>
        <dbReference type="ARBA" id="ARBA00022692"/>
    </source>
</evidence>
<feature type="transmembrane region" description="Helical" evidence="5">
    <location>
        <begin position="20"/>
        <end position="41"/>
    </location>
</feature>
<feature type="transmembrane region" description="Helical" evidence="5">
    <location>
        <begin position="156"/>
        <end position="178"/>
    </location>
</feature>
<evidence type="ECO:0000256" key="3">
    <source>
        <dbReference type="ARBA" id="ARBA00022989"/>
    </source>
</evidence>
<evidence type="ECO:0000256" key="5">
    <source>
        <dbReference type="SAM" id="Phobius"/>
    </source>
</evidence>
<dbReference type="EMBL" id="LSBH01000010">
    <property type="protein sequence ID" value="OAQ71552.1"/>
    <property type="molecule type" value="Genomic_DNA"/>
</dbReference>
<sequence>MVASVVSAVTGPSIAWSRRLKWPLVSGVTCYVCGTLCLCLLHRDVPSTLSIVVLVPSAVGQGFLFPGTFIAMLATSEQSELAVATTTLLLWRSLGMVVGIAGSSVVVQNALLHYLDVFVQGGGKSRVISQVRASVEAVALLESPYREQAIHSYESALRVTFVGCAVMAAAAALLISPIKLPRLGAK</sequence>
<dbReference type="PANTHER" id="PTHR23501">
    <property type="entry name" value="MAJOR FACILITATOR SUPERFAMILY"/>
    <property type="match status" value="1"/>
</dbReference>
<dbReference type="GO" id="GO:0000329">
    <property type="term" value="C:fungal-type vacuole membrane"/>
    <property type="evidence" value="ECO:0007669"/>
    <property type="project" value="TreeGrafter"/>
</dbReference>
<comment type="caution">
    <text evidence="6">The sequence shown here is derived from an EMBL/GenBank/DDBJ whole genome shotgun (WGS) entry which is preliminary data.</text>
</comment>
<keyword evidence="2 5" id="KW-0812">Transmembrane</keyword>
<dbReference type="GO" id="GO:0015174">
    <property type="term" value="F:basic amino acid transmembrane transporter activity"/>
    <property type="evidence" value="ECO:0007669"/>
    <property type="project" value="TreeGrafter"/>
</dbReference>
<evidence type="ECO:0000313" key="7">
    <source>
        <dbReference type="Proteomes" id="UP000078240"/>
    </source>
</evidence>
<keyword evidence="3 5" id="KW-1133">Transmembrane helix</keyword>
<dbReference type="SUPFAM" id="SSF103473">
    <property type="entry name" value="MFS general substrate transporter"/>
    <property type="match status" value="1"/>
</dbReference>
<gene>
    <name evidence="6" type="ORF">VFPBJ_10331</name>
</gene>
<accession>A0A179G151</accession>
<evidence type="ECO:0000256" key="4">
    <source>
        <dbReference type="ARBA" id="ARBA00023136"/>
    </source>
</evidence>
<evidence type="ECO:0000313" key="6">
    <source>
        <dbReference type="EMBL" id="OAQ71552.1"/>
    </source>
</evidence>
<protein>
    <submittedName>
        <fullName evidence="6">Major facilitator superfamily transporter</fullName>
    </submittedName>
</protein>
<proteinExistence type="predicted"/>
<evidence type="ECO:0000256" key="1">
    <source>
        <dbReference type="ARBA" id="ARBA00004141"/>
    </source>
</evidence>
<feature type="transmembrane region" description="Helical" evidence="5">
    <location>
        <begin position="48"/>
        <end position="74"/>
    </location>
</feature>
<reference evidence="6 7" key="1">
    <citation type="submission" date="2016-01" db="EMBL/GenBank/DDBJ databases">
        <title>Biosynthesis of antibiotic leucinostatins and their inhibition on Phytophthora in bio-control Purpureocillium lilacinum.</title>
        <authorList>
            <person name="Wang G."/>
            <person name="Liu Z."/>
            <person name="Lin R."/>
            <person name="Li E."/>
            <person name="Mao Z."/>
            <person name="Ling J."/>
            <person name="Yin W."/>
            <person name="Xie B."/>
        </authorList>
    </citation>
    <scope>NUCLEOTIDE SEQUENCE [LARGE SCALE GENOMIC DNA]</scope>
    <source>
        <strain evidence="6">PLBJ-1</strain>
    </source>
</reference>
<feature type="transmembrane region" description="Helical" evidence="5">
    <location>
        <begin position="94"/>
        <end position="115"/>
    </location>
</feature>
<keyword evidence="4 5" id="KW-0472">Membrane</keyword>
<comment type="subcellular location">
    <subcellularLocation>
        <location evidence="1">Membrane</location>
        <topology evidence="1">Multi-pass membrane protein</topology>
    </subcellularLocation>
</comment>
<dbReference type="InterPro" id="IPR036259">
    <property type="entry name" value="MFS_trans_sf"/>
</dbReference>
<dbReference type="Proteomes" id="UP000078240">
    <property type="component" value="Unassembled WGS sequence"/>
</dbReference>
<dbReference type="PANTHER" id="PTHR23501:SF67">
    <property type="entry name" value="MFS MULTIDRUG EFFLUX TRANSPORTER (EUROFUNG)"/>
    <property type="match status" value="1"/>
</dbReference>
<name>A0A179G151_PURLI</name>
<dbReference type="AlphaFoldDB" id="A0A179G151"/>
<organism evidence="6 7">
    <name type="scientific">Purpureocillium lilacinum</name>
    <name type="common">Paecilomyces lilacinus</name>
    <dbReference type="NCBI Taxonomy" id="33203"/>
    <lineage>
        <taxon>Eukaryota</taxon>
        <taxon>Fungi</taxon>
        <taxon>Dikarya</taxon>
        <taxon>Ascomycota</taxon>
        <taxon>Pezizomycotina</taxon>
        <taxon>Sordariomycetes</taxon>
        <taxon>Hypocreomycetidae</taxon>
        <taxon>Hypocreales</taxon>
        <taxon>Ophiocordycipitaceae</taxon>
        <taxon>Purpureocillium</taxon>
    </lineage>
</organism>